<reference evidence="4" key="1">
    <citation type="submission" date="2022-07" db="EMBL/GenBank/DDBJ databases">
        <title>Marinobacter iranensis a new bacterium isolate from a hipersaline lake in Iran.</title>
        <authorList>
            <person name="Mohammad A.M.A."/>
            <person name="Cristina S.-P."/>
            <person name="Antonio V."/>
        </authorList>
    </citation>
    <scope>NUCLEOTIDE SEQUENCE</scope>
    <source>
        <strain evidence="4">71-i</strain>
    </source>
</reference>
<comment type="caution">
    <text evidence="4">The sequence shown here is derived from an EMBL/GenBank/DDBJ whole genome shotgun (WGS) entry which is preliminary data.</text>
</comment>
<evidence type="ECO:0000313" key="5">
    <source>
        <dbReference type="Proteomes" id="UP001143391"/>
    </source>
</evidence>
<dbReference type="EMBL" id="JANCMW010000001">
    <property type="protein sequence ID" value="MDF0748970.1"/>
    <property type="molecule type" value="Genomic_DNA"/>
</dbReference>
<feature type="domain" description="Beta-Casp" evidence="3">
    <location>
        <begin position="244"/>
        <end position="419"/>
    </location>
</feature>
<accession>A0ABT5Y5M2</accession>
<feature type="domain" description="Metallo-beta-lactamase" evidence="2">
    <location>
        <begin position="14"/>
        <end position="226"/>
    </location>
</feature>
<dbReference type="SMART" id="SM00849">
    <property type="entry name" value="Lactamase_B"/>
    <property type="match status" value="1"/>
</dbReference>
<gene>
    <name evidence="4" type="ORF">NLU14_01850</name>
</gene>
<organism evidence="4 5">
    <name type="scientific">Marinobacter iranensis</name>
    <dbReference type="NCBI Taxonomy" id="2962607"/>
    <lineage>
        <taxon>Bacteria</taxon>
        <taxon>Pseudomonadati</taxon>
        <taxon>Pseudomonadota</taxon>
        <taxon>Gammaproteobacteria</taxon>
        <taxon>Pseudomonadales</taxon>
        <taxon>Marinobacteraceae</taxon>
        <taxon>Marinobacter</taxon>
    </lineage>
</organism>
<dbReference type="PANTHER" id="PTHR11203:SF37">
    <property type="entry name" value="INTEGRATOR COMPLEX SUBUNIT 11"/>
    <property type="match status" value="1"/>
</dbReference>
<protein>
    <submittedName>
        <fullName evidence="4">MBL fold metallo-hydrolase</fullName>
    </submittedName>
</protein>
<dbReference type="SMART" id="SM01027">
    <property type="entry name" value="Beta-Casp"/>
    <property type="match status" value="1"/>
</dbReference>
<evidence type="ECO:0000259" key="2">
    <source>
        <dbReference type="SMART" id="SM00849"/>
    </source>
</evidence>
<dbReference type="Gene3D" id="3.40.50.10890">
    <property type="match status" value="2"/>
</dbReference>
<sequence>MIDIKHHGAVAGVTGSCHELVVGSSGILIDCGLFQGEEASNGASASNLSVDFPISHIRALVVTHVHIDHVGRIPYLLAAGFEGPIICSEPSAIMLPEILEDALKIGFTRDRALIERVLGLIRSRLVPVPYGQWHSVFDGEGESLSVRLQRAGHILGSAYVECEAESDGEFERIVFSGDLGAPHAPLLPEPKPPERADRVVIESTYGDKDHESREDRRYRLKAVLEHALEDGGTVLVPAFSIGRTQELLYEIESLIAEFGDSGVGDGPDDWVSDYASRGDANPTYDEATHPVGWIRQSRNPTSLLTWKNLEIVVDSPLAATFTRIYRDLKPFWDDEATELASLGRHPLSFEQLTVIDSHEDHLNAVEYLANSHRPCVVLAGSGMCAGGRVVNYLKAMLADKRNDVLFVGYQAKGTPGRDILTYGPRGGWVEFDGERCDIRARVHQVGGYSAHAGQSDLVRFVSGIELPPAEIRIVHGDAQAKESLKSQFHSVGLTGIMIPGLA</sequence>
<dbReference type="Pfam" id="PF10996">
    <property type="entry name" value="Beta-Casp"/>
    <property type="match status" value="1"/>
</dbReference>
<dbReference type="Gene3D" id="3.60.15.10">
    <property type="entry name" value="Ribonuclease Z/Hydroxyacylglutathione hydrolase-like"/>
    <property type="match status" value="2"/>
</dbReference>
<dbReference type="CDD" id="cd16295">
    <property type="entry name" value="TTHA0252-CPSF-like_MBL-fold"/>
    <property type="match status" value="1"/>
</dbReference>
<dbReference type="PROSITE" id="PS51257">
    <property type="entry name" value="PROKAR_LIPOPROTEIN"/>
    <property type="match status" value="1"/>
</dbReference>
<evidence type="ECO:0000256" key="1">
    <source>
        <dbReference type="ARBA" id="ARBA00022801"/>
    </source>
</evidence>
<evidence type="ECO:0000259" key="3">
    <source>
        <dbReference type="SMART" id="SM01027"/>
    </source>
</evidence>
<dbReference type="Pfam" id="PF00753">
    <property type="entry name" value="Lactamase_B"/>
    <property type="match status" value="1"/>
</dbReference>
<dbReference type="Proteomes" id="UP001143391">
    <property type="component" value="Unassembled WGS sequence"/>
</dbReference>
<dbReference type="InterPro" id="IPR001279">
    <property type="entry name" value="Metallo-B-lactamas"/>
</dbReference>
<dbReference type="SUPFAM" id="SSF56281">
    <property type="entry name" value="Metallo-hydrolase/oxidoreductase"/>
    <property type="match status" value="1"/>
</dbReference>
<name>A0ABT5Y5M2_9GAMM</name>
<dbReference type="InterPro" id="IPR011108">
    <property type="entry name" value="RMMBL"/>
</dbReference>
<keyword evidence="5" id="KW-1185">Reference proteome</keyword>
<evidence type="ECO:0000313" key="4">
    <source>
        <dbReference type="EMBL" id="MDF0748970.1"/>
    </source>
</evidence>
<dbReference type="InterPro" id="IPR022712">
    <property type="entry name" value="Beta_Casp"/>
</dbReference>
<dbReference type="InterPro" id="IPR050698">
    <property type="entry name" value="MBL"/>
</dbReference>
<dbReference type="PANTHER" id="PTHR11203">
    <property type="entry name" value="CLEAVAGE AND POLYADENYLATION SPECIFICITY FACTOR FAMILY MEMBER"/>
    <property type="match status" value="1"/>
</dbReference>
<dbReference type="Pfam" id="PF07521">
    <property type="entry name" value="RMMBL"/>
    <property type="match status" value="1"/>
</dbReference>
<dbReference type="RefSeq" id="WP_275704451.1">
    <property type="nucleotide sequence ID" value="NZ_JANCMW010000001.1"/>
</dbReference>
<proteinExistence type="predicted"/>
<keyword evidence="1" id="KW-0378">Hydrolase</keyword>
<dbReference type="InterPro" id="IPR036866">
    <property type="entry name" value="RibonucZ/Hydroxyglut_hydro"/>
</dbReference>